<dbReference type="InterPro" id="IPR041502">
    <property type="entry name" value="SUa-2TM"/>
</dbReference>
<evidence type="ECO:0000259" key="1">
    <source>
        <dbReference type="Pfam" id="PF18179"/>
    </source>
</evidence>
<proteinExistence type="predicted"/>
<name>A0ABU3FFJ1_9ENTE</name>
<evidence type="ECO:0000313" key="3">
    <source>
        <dbReference type="Proteomes" id="UP001181046"/>
    </source>
</evidence>
<gene>
    <name evidence="2" type="ORF">P7H27_13865</name>
</gene>
<feature type="domain" description="SMODS/Ubiquitin system-associated 2TM effector" evidence="1">
    <location>
        <begin position="5"/>
        <end position="213"/>
    </location>
</feature>
<dbReference type="Pfam" id="PF18179">
    <property type="entry name" value="SUa-2TM"/>
    <property type="match status" value="1"/>
</dbReference>
<dbReference type="EMBL" id="JARQAJ010000022">
    <property type="protein sequence ID" value="MDT2760837.1"/>
    <property type="molecule type" value="Genomic_DNA"/>
</dbReference>
<organism evidence="2 3">
    <name type="scientific">Enterococcus xiangfangensis</name>
    <dbReference type="NCBI Taxonomy" id="1296537"/>
    <lineage>
        <taxon>Bacteria</taxon>
        <taxon>Bacillati</taxon>
        <taxon>Bacillota</taxon>
        <taxon>Bacilli</taxon>
        <taxon>Lactobacillales</taxon>
        <taxon>Enterococcaceae</taxon>
        <taxon>Enterococcus</taxon>
    </lineage>
</organism>
<keyword evidence="3" id="KW-1185">Reference proteome</keyword>
<sequence>MTASLVLPQLLNFFKRNNAGKVFNSHGNIYHDYSYATFFIAAKVLGYTKVQLAGIPIGMQYKLVLRGTFIDVVEDMWENHYIQSVSDENGKLPSNFIKVRKINFDDHYCNKINLIINDTCLILPKTIDKKYSDNATICVDSTHTSGGHRYLNNYLVNRIRRVIQKELPQEVEEIYIFSTANPKNNLNIITSCFRKFGRFQNQKVYVVQFDGKYYKKATRVI</sequence>
<dbReference type="Proteomes" id="UP001181046">
    <property type="component" value="Unassembled WGS sequence"/>
</dbReference>
<protein>
    <recommendedName>
        <fullName evidence="1">SMODS/Ubiquitin system-associated 2TM effector domain-containing protein</fullName>
    </recommendedName>
</protein>
<dbReference type="RefSeq" id="WP_311830619.1">
    <property type="nucleotide sequence ID" value="NZ_JARQAJ010000022.1"/>
</dbReference>
<accession>A0ABU3FFJ1</accession>
<comment type="caution">
    <text evidence="2">The sequence shown here is derived from an EMBL/GenBank/DDBJ whole genome shotgun (WGS) entry which is preliminary data.</text>
</comment>
<evidence type="ECO:0000313" key="2">
    <source>
        <dbReference type="EMBL" id="MDT2760837.1"/>
    </source>
</evidence>
<reference evidence="2" key="1">
    <citation type="submission" date="2023-03" db="EMBL/GenBank/DDBJ databases">
        <authorList>
            <person name="Shen W."/>
            <person name="Cai J."/>
        </authorList>
    </citation>
    <scope>NUCLEOTIDE SEQUENCE</scope>
    <source>
        <strain evidence="2">P66-3</strain>
    </source>
</reference>